<gene>
    <name evidence="3" type="ORF">PPROV_000502000</name>
</gene>
<dbReference type="GO" id="GO:0005254">
    <property type="term" value="F:chloride channel activity"/>
    <property type="evidence" value="ECO:0007669"/>
    <property type="project" value="InterPro"/>
</dbReference>
<keyword evidence="4" id="KW-1185">Reference proteome</keyword>
<dbReference type="EMBL" id="BNJQ01000012">
    <property type="protein sequence ID" value="GHP06273.1"/>
    <property type="molecule type" value="Genomic_DNA"/>
</dbReference>
<feature type="compositionally biased region" description="Low complexity" evidence="1">
    <location>
        <begin position="151"/>
        <end position="164"/>
    </location>
</feature>
<feature type="compositionally biased region" description="Low complexity" evidence="1">
    <location>
        <begin position="1"/>
        <end position="24"/>
    </location>
</feature>
<organism evidence="3 4">
    <name type="scientific">Pycnococcus provasolii</name>
    <dbReference type="NCBI Taxonomy" id="41880"/>
    <lineage>
        <taxon>Eukaryota</taxon>
        <taxon>Viridiplantae</taxon>
        <taxon>Chlorophyta</taxon>
        <taxon>Pseudoscourfieldiophyceae</taxon>
        <taxon>Pseudoscourfieldiales</taxon>
        <taxon>Pycnococcaceae</taxon>
        <taxon>Pycnococcus</taxon>
    </lineage>
</organism>
<feature type="region of interest" description="Disordered" evidence="1">
    <location>
        <begin position="288"/>
        <end position="317"/>
    </location>
</feature>
<evidence type="ECO:0000256" key="1">
    <source>
        <dbReference type="SAM" id="MobiDB-lite"/>
    </source>
</evidence>
<sequence>MAASSSSSRTAQSSTQAHYFYPPESEYEGESSESSPSSDRKGGDARDDVDVNGEEAHLPQSEPRVSNSGMQRREGDAGNAVVIPGPSSAPLPSASSLPGGGGVFPPSSSSGGGPLMSIEREERASSDPHHHHQHHGARLVGVGAHGRPLLARSPSSVAVASPRSIAEQQQQHDDDNTTTNNSDAAAKKTPPNSNGWWGEPLHARGVAGMASANDQNGAENGGGGGGGATHLTTQTHNDDDDDDDGEKHHHLLTTQMIVPRPAREVGYRALSGRRVRKNTYVLTTPAATTRRRQRVEEDELDNNNKKNNNTIDLPTNRSEVEKRWSNFGSIPAQPLRDQPVPGGPKFTYEVSSFQRRIFEDPWRKPKVVRQNEHEMARFGFLIGGAEGTVFDAPFLWIQLMLCLLIAAATLAIVYVYETNIGMYKDYVWEERDIIAVFEHLTELKVIAGLTDSFVDLAAFLLGMYLDKQVDIWWELRHDTMQELINIISSQCMRASVYFPQQTPTSQANKELLLRYGTLSLALFWRDAHEVDAWDKRTRKKFHLDDLDDLVNEGLMTERERELLIKCPVKSQVVWTWIGSLWTKWILDGRLPDASHEMQSDLCGECEKAADRIRSMLARINTQFPLTYTHLLVSITKVLIFTNAVICGYVSAIAIIGHYWYWVAVQFVNLILLTVFYQGILHIYPAIVNPFCDNVSDFSWKLFHARTVNQCRSFFAAGEKPPYVVADLDDGEDVPEGMRRHPAQMPPQLPIVQISSTRMKLFGNQ</sequence>
<accession>A0A830HI71</accession>
<feature type="compositionally biased region" description="Low complexity" evidence="1">
    <location>
        <begin position="84"/>
        <end position="97"/>
    </location>
</feature>
<reference evidence="3" key="1">
    <citation type="submission" date="2020-10" db="EMBL/GenBank/DDBJ databases">
        <title>Unveiling of a novel bifunctional photoreceptor, Dualchrome1, isolated from a cosmopolitan green alga.</title>
        <authorList>
            <person name="Suzuki S."/>
            <person name="Kawachi M."/>
        </authorList>
    </citation>
    <scope>NUCLEOTIDE SEQUENCE</scope>
    <source>
        <strain evidence="3">NIES 2893</strain>
    </source>
</reference>
<keyword evidence="2" id="KW-1133">Transmembrane helix</keyword>
<evidence type="ECO:0000256" key="2">
    <source>
        <dbReference type="SAM" id="Phobius"/>
    </source>
</evidence>
<dbReference type="InterPro" id="IPR021134">
    <property type="entry name" value="Bestrophin-like"/>
</dbReference>
<proteinExistence type="predicted"/>
<keyword evidence="2" id="KW-0812">Transmembrane</keyword>
<dbReference type="Proteomes" id="UP000660262">
    <property type="component" value="Unassembled WGS sequence"/>
</dbReference>
<feature type="transmembrane region" description="Helical" evidence="2">
    <location>
        <begin position="637"/>
        <end position="660"/>
    </location>
</feature>
<dbReference type="Pfam" id="PF01062">
    <property type="entry name" value="Bestrophin"/>
    <property type="match status" value="1"/>
</dbReference>
<comment type="caution">
    <text evidence="3">The sequence shown here is derived from an EMBL/GenBank/DDBJ whole genome shotgun (WGS) entry which is preliminary data.</text>
</comment>
<feature type="transmembrane region" description="Helical" evidence="2">
    <location>
        <begin position="395"/>
        <end position="416"/>
    </location>
</feature>
<keyword evidence="2" id="KW-0472">Membrane</keyword>
<feature type="region of interest" description="Disordered" evidence="1">
    <location>
        <begin position="1"/>
        <end position="247"/>
    </location>
</feature>
<feature type="compositionally biased region" description="Basic and acidic residues" evidence="1">
    <location>
        <begin position="38"/>
        <end position="57"/>
    </location>
</feature>
<protein>
    <submittedName>
        <fullName evidence="3">Uncharacterized protein</fullName>
    </submittedName>
</protein>
<feature type="compositionally biased region" description="Basic and acidic residues" evidence="1">
    <location>
        <begin position="118"/>
        <end position="128"/>
    </location>
</feature>
<dbReference type="AlphaFoldDB" id="A0A830HI71"/>
<feature type="transmembrane region" description="Helical" evidence="2">
    <location>
        <begin position="666"/>
        <end position="686"/>
    </location>
</feature>
<dbReference type="OrthoDB" id="201595at2759"/>
<evidence type="ECO:0000313" key="3">
    <source>
        <dbReference type="EMBL" id="GHP06273.1"/>
    </source>
</evidence>
<feature type="compositionally biased region" description="Gly residues" evidence="1">
    <location>
        <begin position="219"/>
        <end position="228"/>
    </location>
</feature>
<evidence type="ECO:0000313" key="4">
    <source>
        <dbReference type="Proteomes" id="UP000660262"/>
    </source>
</evidence>
<name>A0A830HI71_9CHLO</name>